<evidence type="ECO:0000313" key="2">
    <source>
        <dbReference type="Proteomes" id="UP000002035"/>
    </source>
</evidence>
<dbReference type="RefSeq" id="XP_002851182.1">
    <property type="nucleotide sequence ID" value="XM_002851136.1"/>
</dbReference>
<dbReference type="HOGENOM" id="CLU_1288631_0_0_1"/>
<name>C5FES4_ARTOC</name>
<dbReference type="EMBL" id="DS995701">
    <property type="protein sequence ID" value="EEQ28398.1"/>
    <property type="molecule type" value="Genomic_DNA"/>
</dbReference>
<dbReference type="OrthoDB" id="10303492at2759"/>
<reference evidence="2" key="1">
    <citation type="journal article" date="2012" name="MBio">
        <title>Comparative genome analysis of Trichophyton rubrum and related dermatophytes reveals candidate genes involved in infection.</title>
        <authorList>
            <person name="Martinez D.A."/>
            <person name="Oliver B.G."/>
            <person name="Graeser Y."/>
            <person name="Goldberg J.M."/>
            <person name="Li W."/>
            <person name="Martinez-Rossi N.M."/>
            <person name="Monod M."/>
            <person name="Shelest E."/>
            <person name="Barton R.C."/>
            <person name="Birch E."/>
            <person name="Brakhage A.A."/>
            <person name="Chen Z."/>
            <person name="Gurr S.J."/>
            <person name="Heiman D."/>
            <person name="Heitman J."/>
            <person name="Kosti I."/>
            <person name="Rossi A."/>
            <person name="Saif S."/>
            <person name="Samalova M."/>
            <person name="Saunders C.W."/>
            <person name="Shea T."/>
            <person name="Summerbell R.C."/>
            <person name="Xu J."/>
            <person name="Young S."/>
            <person name="Zeng Q."/>
            <person name="Birren B.W."/>
            <person name="Cuomo C.A."/>
            <person name="White T.C."/>
        </authorList>
    </citation>
    <scope>NUCLEOTIDE SEQUENCE [LARGE SCALE GENOMIC DNA]</scope>
    <source>
        <strain evidence="2">ATCC MYA-4605 / CBS 113480</strain>
    </source>
</reference>
<protein>
    <submittedName>
        <fullName evidence="1">Uncharacterized protein</fullName>
    </submittedName>
</protein>
<evidence type="ECO:0000313" key="1">
    <source>
        <dbReference type="EMBL" id="EEQ28398.1"/>
    </source>
</evidence>
<gene>
    <name evidence="1" type="ORF">MCYG_01286</name>
</gene>
<dbReference type="OMA" id="GCDETAY"/>
<sequence>MRPASISISESGRIYRLAVPALQAIVTHLDLRIEREELKVIVDELFRDRMMRLEAVVCQFGANLAKEKPSAELVQFMSGPAAENEEREAYLQGVRDSWEIMSGCDETAYEFAVNFDSIRTTLIQRIRDLDKSKGDMQSDTIKGTDTHTQEYQDFLESEERASGEKLAIAKDEATEFSRPSIQCNHKKCNCVCNCKNNHSVELCVPIKHLFAVKN</sequence>
<dbReference type="AlphaFoldDB" id="C5FES4"/>
<dbReference type="eggNOG" id="ENOG502RQDG">
    <property type="taxonomic scope" value="Eukaryota"/>
</dbReference>
<keyword evidence="2" id="KW-1185">Reference proteome</keyword>
<dbReference type="Proteomes" id="UP000002035">
    <property type="component" value="Unassembled WGS sequence"/>
</dbReference>
<dbReference type="VEuPathDB" id="FungiDB:MCYG_01286"/>
<organism evidence="1 2">
    <name type="scientific">Arthroderma otae (strain ATCC MYA-4605 / CBS 113480)</name>
    <name type="common">Microsporum canis</name>
    <dbReference type="NCBI Taxonomy" id="554155"/>
    <lineage>
        <taxon>Eukaryota</taxon>
        <taxon>Fungi</taxon>
        <taxon>Dikarya</taxon>
        <taxon>Ascomycota</taxon>
        <taxon>Pezizomycotina</taxon>
        <taxon>Eurotiomycetes</taxon>
        <taxon>Eurotiomycetidae</taxon>
        <taxon>Onygenales</taxon>
        <taxon>Arthrodermataceae</taxon>
        <taxon>Microsporum</taxon>
    </lineage>
</organism>
<proteinExistence type="predicted"/>
<dbReference type="GeneID" id="9228803"/>
<accession>C5FES4</accession>